<reference evidence="1" key="1">
    <citation type="submission" date="2016-01" db="EMBL/GenBank/DDBJ databases">
        <title>Genome sequencing of Roseivirga ehrenbergii KMM 6017.</title>
        <authorList>
            <person name="Selvaratnam C."/>
            <person name="Thevarajoo S."/>
            <person name="Goh K.M."/>
            <person name="Ee R."/>
            <person name="Chan K.-G."/>
            <person name="Chong C.S."/>
        </authorList>
    </citation>
    <scope>NUCLEOTIDE SEQUENCE [LARGE SCALE GENOMIC DNA]</scope>
    <source>
        <strain evidence="1">KMM 6017</strain>
    </source>
</reference>
<protein>
    <submittedName>
        <fullName evidence="1">Uncharacterized protein</fullName>
    </submittedName>
</protein>
<proteinExistence type="predicted"/>
<dbReference type="STRING" id="279360.MB14_13595"/>
<dbReference type="AlphaFoldDB" id="A0A150XSB5"/>
<name>A0A150XSB5_ROSEK</name>
<keyword evidence="2" id="KW-1185">Reference proteome</keyword>
<gene>
    <name evidence="1" type="ORF">MB14_13595</name>
</gene>
<sequence>MLVQSGNVFSTDNSNYVCCMGSLQHNVERKVMLWIGIAVGLLIMVSEAKSQEKNIYLYGKVTTINGDKYQGALRWGGDEVYWVDLFNAQKTSSDFLKFLSKKEIQQISDQEGGSSWLGIDLGILSIWDDKYSRTAHQFDTRFGDIKSIKPTGRSRAQVALKNGVIVEVSGSGFEDVSASVSVYDEELGIVKLDWARIEKVEFLESGKRPKSLFGEAIYGKVKAGRRGVFEGTIQWDQGTSKNTHNERFLEDILNGKDRDGDKNIPFRSITKIVKNRNGVDVTLKSGREFFLTGSNDVNSENSGVLINDKEIGQIVVPWRDFEELEIIESNNQGPSYSEFPPSTGLRGTVINRDGEKISGLIAYDLDEAWEYETLDGQDDRVVYKIPFRNIKNIIPKNYSYSMVILRNGKELLLGESRDVSEDNDGVLIFTSKDAKPTYIRWSQIDEIIFD</sequence>
<comment type="caution">
    <text evidence="1">The sequence shown here is derived from an EMBL/GenBank/DDBJ whole genome shotgun (WGS) entry which is preliminary data.</text>
</comment>
<organism evidence="1 2">
    <name type="scientific">Roseivirga ehrenbergii (strain DSM 102268 / JCM 13514 / KCTC 12282 / NCIMB 14502 / KMM 6017)</name>
    <dbReference type="NCBI Taxonomy" id="279360"/>
    <lineage>
        <taxon>Bacteria</taxon>
        <taxon>Pseudomonadati</taxon>
        <taxon>Bacteroidota</taxon>
        <taxon>Cytophagia</taxon>
        <taxon>Cytophagales</taxon>
        <taxon>Roseivirgaceae</taxon>
        <taxon>Roseivirga</taxon>
    </lineage>
</organism>
<dbReference type="Proteomes" id="UP000075583">
    <property type="component" value="Unassembled WGS sequence"/>
</dbReference>
<evidence type="ECO:0000313" key="1">
    <source>
        <dbReference type="EMBL" id="KYG81613.1"/>
    </source>
</evidence>
<evidence type="ECO:0000313" key="2">
    <source>
        <dbReference type="Proteomes" id="UP000075583"/>
    </source>
</evidence>
<accession>A0A150XSB5</accession>
<dbReference type="EMBL" id="LQZQ01000002">
    <property type="protein sequence ID" value="KYG81613.1"/>
    <property type="molecule type" value="Genomic_DNA"/>
</dbReference>